<reference evidence="5 6" key="1">
    <citation type="submission" date="2020-07" db="EMBL/GenBank/DDBJ databases">
        <title>Comparative genomics of pyrophilous fungi reveals a link between fire events and developmental genes.</title>
        <authorList>
            <consortium name="DOE Joint Genome Institute"/>
            <person name="Steindorff A.S."/>
            <person name="Carver A."/>
            <person name="Calhoun S."/>
            <person name="Stillman K."/>
            <person name="Liu H."/>
            <person name="Lipzen A."/>
            <person name="Pangilinan J."/>
            <person name="Labutti K."/>
            <person name="Bruns T.D."/>
            <person name="Grigoriev I.V."/>
        </authorList>
    </citation>
    <scope>NUCLEOTIDE SEQUENCE [LARGE SCALE GENOMIC DNA]</scope>
    <source>
        <strain evidence="5 6">CBS 144469</strain>
    </source>
</reference>
<dbReference type="Pfam" id="PF02902">
    <property type="entry name" value="Peptidase_C48"/>
    <property type="match status" value="1"/>
</dbReference>
<dbReference type="GO" id="GO:0008234">
    <property type="term" value="F:cysteine-type peptidase activity"/>
    <property type="evidence" value="ECO:0007669"/>
    <property type="project" value="InterPro"/>
</dbReference>
<protein>
    <recommendedName>
        <fullName evidence="4">Ubiquitin-like protease family profile domain-containing protein</fullName>
    </recommendedName>
</protein>
<evidence type="ECO:0000313" key="5">
    <source>
        <dbReference type="EMBL" id="KAF6740972.1"/>
    </source>
</evidence>
<keyword evidence="6" id="KW-1185">Reference proteome</keyword>
<dbReference type="AlphaFoldDB" id="A0A8H6LU56"/>
<evidence type="ECO:0000256" key="2">
    <source>
        <dbReference type="ARBA" id="ARBA00022670"/>
    </source>
</evidence>
<dbReference type="OrthoDB" id="2979847at2759"/>
<proteinExistence type="inferred from homology"/>
<dbReference type="InterPro" id="IPR003653">
    <property type="entry name" value="Peptidase_C48_C"/>
</dbReference>
<feature type="domain" description="Ubiquitin-like protease family profile" evidence="4">
    <location>
        <begin position="1"/>
        <end position="182"/>
    </location>
</feature>
<evidence type="ECO:0000256" key="1">
    <source>
        <dbReference type="ARBA" id="ARBA00005234"/>
    </source>
</evidence>
<keyword evidence="2" id="KW-0645">Protease</keyword>
<dbReference type="Gene3D" id="3.40.395.10">
    <property type="entry name" value="Adenoviral Proteinase, Chain A"/>
    <property type="match status" value="1"/>
</dbReference>
<dbReference type="GO" id="GO:0019783">
    <property type="term" value="F:ubiquitin-like protein peptidase activity"/>
    <property type="evidence" value="ECO:0007669"/>
    <property type="project" value="UniProtKB-ARBA"/>
</dbReference>
<gene>
    <name evidence="5" type="ORF">DFP72DRAFT_835895</name>
</gene>
<accession>A0A8H6LU56</accession>
<evidence type="ECO:0000256" key="3">
    <source>
        <dbReference type="ARBA" id="ARBA00022801"/>
    </source>
</evidence>
<evidence type="ECO:0000259" key="4">
    <source>
        <dbReference type="PROSITE" id="PS50600"/>
    </source>
</evidence>
<keyword evidence="3" id="KW-0378">Hydrolase</keyword>
<dbReference type="Proteomes" id="UP000521943">
    <property type="component" value="Unassembled WGS sequence"/>
</dbReference>
<dbReference type="GO" id="GO:0006508">
    <property type="term" value="P:proteolysis"/>
    <property type="evidence" value="ECO:0007669"/>
    <property type="project" value="UniProtKB-KW"/>
</dbReference>
<evidence type="ECO:0000313" key="6">
    <source>
        <dbReference type="Proteomes" id="UP000521943"/>
    </source>
</evidence>
<comment type="caution">
    <text evidence="5">The sequence shown here is derived from an EMBL/GenBank/DDBJ whole genome shotgun (WGS) entry which is preliminary data.</text>
</comment>
<dbReference type="EMBL" id="JACGCI010000315">
    <property type="protein sequence ID" value="KAF6740972.1"/>
    <property type="molecule type" value="Genomic_DNA"/>
</dbReference>
<comment type="similarity">
    <text evidence="1">Belongs to the peptidase C48 family.</text>
</comment>
<dbReference type="PROSITE" id="PS50600">
    <property type="entry name" value="ULP_PROTEASE"/>
    <property type="match status" value="1"/>
</dbReference>
<dbReference type="InterPro" id="IPR038765">
    <property type="entry name" value="Papain-like_cys_pep_sf"/>
</dbReference>
<dbReference type="SUPFAM" id="SSF54001">
    <property type="entry name" value="Cysteine proteinases"/>
    <property type="match status" value="1"/>
</dbReference>
<organism evidence="5 6">
    <name type="scientific">Ephemerocybe angulata</name>
    <dbReference type="NCBI Taxonomy" id="980116"/>
    <lineage>
        <taxon>Eukaryota</taxon>
        <taxon>Fungi</taxon>
        <taxon>Dikarya</taxon>
        <taxon>Basidiomycota</taxon>
        <taxon>Agaricomycotina</taxon>
        <taxon>Agaricomycetes</taxon>
        <taxon>Agaricomycetidae</taxon>
        <taxon>Agaricales</taxon>
        <taxon>Agaricineae</taxon>
        <taxon>Psathyrellaceae</taxon>
        <taxon>Ephemerocybe</taxon>
    </lineage>
</organism>
<name>A0A8H6LU56_9AGAR</name>
<sequence>MLSSLPWTGDIVGVFSSGTVDMLAAFLTNDWLSDNHIHWILENYSRDIADTHPRSLIHLDTSLLTLIEVYGGGMSSESTEGHWLKRFNTRFTTGDIDRFGFMINVNGNHWVACVLDFRTHEILYGDSFHKPIRQAHLDVLRSWADDLLPKPGGHFNLKSLPITSQSDGFSCGILATNALASYCSDGVIPLISETSELVTTRLKTFLEIANRHNELVGTCIRICRL</sequence>